<keyword evidence="2" id="KW-1185">Reference proteome</keyword>
<comment type="caution">
    <text evidence="1">The sequence shown here is derived from an EMBL/GenBank/DDBJ whole genome shotgun (WGS) entry which is preliminary data.</text>
</comment>
<dbReference type="Proteomes" id="UP001144256">
    <property type="component" value="Unassembled WGS sequence"/>
</dbReference>
<accession>A0A9W5YBS4</accession>
<reference evidence="1" key="1">
    <citation type="submission" date="2022-06" db="EMBL/GenBank/DDBJ databases">
        <title>Vallitalea longa sp. nov., an anaerobic bacterium isolated from marine sediment.</title>
        <authorList>
            <person name="Hirano S."/>
            <person name="Terahara T."/>
            <person name="Mori K."/>
            <person name="Hamada M."/>
            <person name="Matsumoto R."/>
            <person name="Kobayashi T."/>
        </authorList>
    </citation>
    <scope>NUCLEOTIDE SEQUENCE</scope>
    <source>
        <strain evidence="1">SH18-1</strain>
    </source>
</reference>
<dbReference type="EMBL" id="BRLB01000002">
    <property type="protein sequence ID" value="GKX29049.1"/>
    <property type="molecule type" value="Genomic_DNA"/>
</dbReference>
<sequence length="60" mass="6964">MSKSTDIVVKKFFVMPDGSVRPWESFSEEELQEIKDKLFDKVCEETDLIDIIKKKIIEGA</sequence>
<dbReference type="AlphaFoldDB" id="A0A9W5YBS4"/>
<protein>
    <submittedName>
        <fullName evidence="1">Uncharacterized protein</fullName>
    </submittedName>
</protein>
<name>A0A9W5YBS4_9FIRM</name>
<gene>
    <name evidence="1" type="ORF">SH1V18_15290</name>
</gene>
<organism evidence="1 2">
    <name type="scientific">Vallitalea longa</name>
    <dbReference type="NCBI Taxonomy" id="2936439"/>
    <lineage>
        <taxon>Bacteria</taxon>
        <taxon>Bacillati</taxon>
        <taxon>Bacillota</taxon>
        <taxon>Clostridia</taxon>
        <taxon>Lachnospirales</taxon>
        <taxon>Vallitaleaceae</taxon>
        <taxon>Vallitalea</taxon>
    </lineage>
</organism>
<evidence type="ECO:0000313" key="2">
    <source>
        <dbReference type="Proteomes" id="UP001144256"/>
    </source>
</evidence>
<dbReference type="RefSeq" id="WP_281814146.1">
    <property type="nucleotide sequence ID" value="NZ_BRLB01000002.1"/>
</dbReference>
<proteinExistence type="predicted"/>
<evidence type="ECO:0000313" key="1">
    <source>
        <dbReference type="EMBL" id="GKX29049.1"/>
    </source>
</evidence>